<dbReference type="Pfam" id="PF03899">
    <property type="entry name" value="ATP-synt_I"/>
    <property type="match status" value="1"/>
</dbReference>
<keyword evidence="3 6" id="KW-0812">Transmembrane</keyword>
<evidence type="ECO:0000256" key="2">
    <source>
        <dbReference type="ARBA" id="ARBA00022475"/>
    </source>
</evidence>
<dbReference type="GO" id="GO:0005886">
    <property type="term" value="C:plasma membrane"/>
    <property type="evidence" value="ECO:0007669"/>
    <property type="project" value="UniProtKB-SubCell"/>
</dbReference>
<evidence type="ECO:0000313" key="8">
    <source>
        <dbReference type="Proteomes" id="UP000235547"/>
    </source>
</evidence>
<protein>
    <submittedName>
        <fullName evidence="7">F0F1 ATP synthase assembly protein I</fullName>
    </submittedName>
</protein>
<sequence length="149" mass="16622">MCRRDNLEGGVASDRYPAMRKLSAAIKRQSIAVHLWWLQCLAVLVVTVVAAVAAGVSGTLSSLTGGMVCLLPQLFYICRLGRSWRRKPHAVVMDFYRAETGKFGSTVALFVIMFVTVPPSNPIFFFSAYTAAQLMYWLIPWLQHDRPAP</sequence>
<feature type="transmembrane region" description="Helical" evidence="6">
    <location>
        <begin position="35"/>
        <end position="54"/>
    </location>
</feature>
<gene>
    <name evidence="7" type="ORF">C1H70_06765</name>
</gene>
<organism evidence="7 8">
    <name type="scientific">Halomonas urumqiensis</name>
    <dbReference type="NCBI Taxonomy" id="1684789"/>
    <lineage>
        <taxon>Bacteria</taxon>
        <taxon>Pseudomonadati</taxon>
        <taxon>Pseudomonadota</taxon>
        <taxon>Gammaproteobacteria</taxon>
        <taxon>Oceanospirillales</taxon>
        <taxon>Halomonadaceae</taxon>
        <taxon>Halomonas</taxon>
    </lineage>
</organism>
<evidence type="ECO:0000256" key="3">
    <source>
        <dbReference type="ARBA" id="ARBA00022692"/>
    </source>
</evidence>
<keyword evidence="5 6" id="KW-0472">Membrane</keyword>
<reference evidence="7 8" key="1">
    <citation type="submission" date="2018-01" db="EMBL/GenBank/DDBJ databases">
        <title>Halomonas endophytica sp. nov., isolated from storage liquid in the stems of Populus euphratica.</title>
        <authorList>
            <person name="Chen C."/>
        </authorList>
    </citation>
    <scope>NUCLEOTIDE SEQUENCE [LARGE SCALE GENOMIC DNA]</scope>
    <source>
        <strain evidence="7 8">BZ-SZ-XJ27</strain>
    </source>
</reference>
<feature type="transmembrane region" description="Helical" evidence="6">
    <location>
        <begin position="99"/>
        <end position="117"/>
    </location>
</feature>
<evidence type="ECO:0000256" key="6">
    <source>
        <dbReference type="SAM" id="Phobius"/>
    </source>
</evidence>
<dbReference type="Proteomes" id="UP000235547">
    <property type="component" value="Unassembled WGS sequence"/>
</dbReference>
<evidence type="ECO:0000256" key="5">
    <source>
        <dbReference type="ARBA" id="ARBA00023136"/>
    </source>
</evidence>
<accession>A0A2N7UJZ5</accession>
<evidence type="ECO:0000313" key="7">
    <source>
        <dbReference type="EMBL" id="PMR80764.1"/>
    </source>
</evidence>
<name>A0A2N7UJZ5_9GAMM</name>
<proteinExistence type="predicted"/>
<dbReference type="OrthoDB" id="5702716at2"/>
<dbReference type="AlphaFoldDB" id="A0A2N7UJZ5"/>
<keyword evidence="2" id="KW-1003">Cell membrane</keyword>
<comment type="subcellular location">
    <subcellularLocation>
        <location evidence="1">Cell membrane</location>
        <topology evidence="1">Multi-pass membrane protein</topology>
    </subcellularLocation>
</comment>
<keyword evidence="4 6" id="KW-1133">Transmembrane helix</keyword>
<dbReference type="InterPro" id="IPR005598">
    <property type="entry name" value="ATP_synth_I"/>
</dbReference>
<evidence type="ECO:0000256" key="4">
    <source>
        <dbReference type="ARBA" id="ARBA00022989"/>
    </source>
</evidence>
<feature type="transmembrane region" description="Helical" evidence="6">
    <location>
        <begin position="60"/>
        <end position="78"/>
    </location>
</feature>
<comment type="caution">
    <text evidence="7">The sequence shown here is derived from an EMBL/GenBank/DDBJ whole genome shotgun (WGS) entry which is preliminary data.</text>
</comment>
<dbReference type="EMBL" id="PNRG01000013">
    <property type="protein sequence ID" value="PMR80764.1"/>
    <property type="molecule type" value="Genomic_DNA"/>
</dbReference>
<evidence type="ECO:0000256" key="1">
    <source>
        <dbReference type="ARBA" id="ARBA00004651"/>
    </source>
</evidence>
<keyword evidence="8" id="KW-1185">Reference proteome</keyword>